<dbReference type="AlphaFoldDB" id="A0A9W7GT86"/>
<dbReference type="OrthoDB" id="1000481at2759"/>
<keyword evidence="2" id="KW-1185">Reference proteome</keyword>
<protein>
    <recommendedName>
        <fullName evidence="3">Reverse transcriptase domain-containing protein</fullName>
    </recommendedName>
</protein>
<accession>A0A9W7GT86</accession>
<evidence type="ECO:0008006" key="3">
    <source>
        <dbReference type="Google" id="ProtNLM"/>
    </source>
</evidence>
<comment type="caution">
    <text evidence="1">The sequence shown here is derived from an EMBL/GenBank/DDBJ whole genome shotgun (WGS) entry which is preliminary data.</text>
</comment>
<dbReference type="EMBL" id="BSYR01000003">
    <property type="protein sequence ID" value="GMI64499.1"/>
    <property type="molecule type" value="Genomic_DNA"/>
</dbReference>
<dbReference type="Proteomes" id="UP001165190">
    <property type="component" value="Unassembled WGS sequence"/>
</dbReference>
<reference evidence="1" key="1">
    <citation type="submission" date="2023-05" db="EMBL/GenBank/DDBJ databases">
        <title>Genome and transcriptome analyses reveal genes involved in the formation of fine ridges on petal epidermal cells in Hibiscus trionum.</title>
        <authorList>
            <person name="Koshimizu S."/>
            <person name="Masuda S."/>
            <person name="Ishii T."/>
            <person name="Shirasu K."/>
            <person name="Hoshino A."/>
            <person name="Arita M."/>
        </authorList>
    </citation>
    <scope>NUCLEOTIDE SEQUENCE</scope>
    <source>
        <strain evidence="1">Hamamatsu line</strain>
    </source>
</reference>
<gene>
    <name evidence="1" type="ORF">HRI_000119200</name>
</gene>
<evidence type="ECO:0000313" key="2">
    <source>
        <dbReference type="Proteomes" id="UP001165190"/>
    </source>
</evidence>
<evidence type="ECO:0000313" key="1">
    <source>
        <dbReference type="EMBL" id="GMI64499.1"/>
    </source>
</evidence>
<sequence>MEMLGHDINYALELCLWQPIVLSRGGPTLSHLFFADNLVLFGEPTLDQENLVRAILDQFSRFSGHRVNSSKTQIFFYSNVINDLAKSISGALRFQCWLDLGMYLGRL</sequence>
<proteinExistence type="predicted"/>
<name>A0A9W7GT86_HIBTR</name>
<organism evidence="1 2">
    <name type="scientific">Hibiscus trionum</name>
    <name type="common">Flower of an hour</name>
    <dbReference type="NCBI Taxonomy" id="183268"/>
    <lineage>
        <taxon>Eukaryota</taxon>
        <taxon>Viridiplantae</taxon>
        <taxon>Streptophyta</taxon>
        <taxon>Embryophyta</taxon>
        <taxon>Tracheophyta</taxon>
        <taxon>Spermatophyta</taxon>
        <taxon>Magnoliopsida</taxon>
        <taxon>eudicotyledons</taxon>
        <taxon>Gunneridae</taxon>
        <taxon>Pentapetalae</taxon>
        <taxon>rosids</taxon>
        <taxon>malvids</taxon>
        <taxon>Malvales</taxon>
        <taxon>Malvaceae</taxon>
        <taxon>Malvoideae</taxon>
        <taxon>Hibiscus</taxon>
    </lineage>
</organism>